<dbReference type="Gene3D" id="3.30.360.10">
    <property type="entry name" value="Dihydrodipicolinate Reductase, domain 2"/>
    <property type="match status" value="1"/>
</dbReference>
<evidence type="ECO:0008006" key="9">
    <source>
        <dbReference type="Google" id="ProtNLM"/>
    </source>
</evidence>
<dbReference type="InterPro" id="IPR051168">
    <property type="entry name" value="AASS"/>
</dbReference>
<dbReference type="AlphaFoldDB" id="A0A4Q4SX75"/>
<dbReference type="Pfam" id="PF16653">
    <property type="entry name" value="Sacchrp_dh_C"/>
    <property type="match status" value="1"/>
</dbReference>
<evidence type="ECO:0000256" key="1">
    <source>
        <dbReference type="ARBA" id="ARBA00022857"/>
    </source>
</evidence>
<dbReference type="InterPro" id="IPR005097">
    <property type="entry name" value="Sacchrp_dh_NADP-bd"/>
</dbReference>
<keyword evidence="2" id="KW-0560">Oxidoreductase</keyword>
<dbReference type="OrthoDB" id="10059875at2759"/>
<evidence type="ECO:0000256" key="3">
    <source>
        <dbReference type="ARBA" id="ARBA00023154"/>
    </source>
</evidence>
<feature type="domain" description="Saccharopine dehydrogenase NADP binding" evidence="5">
    <location>
        <begin position="5"/>
        <end position="121"/>
    </location>
</feature>
<dbReference type="Proteomes" id="UP000293360">
    <property type="component" value="Unassembled WGS sequence"/>
</dbReference>
<dbReference type="SUPFAM" id="SSF51735">
    <property type="entry name" value="NAD(P)-binding Rossmann-fold domains"/>
    <property type="match status" value="1"/>
</dbReference>
<dbReference type="InterPro" id="IPR036291">
    <property type="entry name" value="NAD(P)-bd_dom_sf"/>
</dbReference>
<proteinExistence type="predicted"/>
<evidence type="ECO:0000259" key="5">
    <source>
        <dbReference type="Pfam" id="PF03435"/>
    </source>
</evidence>
<organism evidence="7 8">
    <name type="scientific">Monosporascus ibericus</name>
    <dbReference type="NCBI Taxonomy" id="155417"/>
    <lineage>
        <taxon>Eukaryota</taxon>
        <taxon>Fungi</taxon>
        <taxon>Dikarya</taxon>
        <taxon>Ascomycota</taxon>
        <taxon>Pezizomycotina</taxon>
        <taxon>Sordariomycetes</taxon>
        <taxon>Xylariomycetidae</taxon>
        <taxon>Xylariales</taxon>
        <taxon>Xylariales incertae sedis</taxon>
        <taxon>Monosporascus</taxon>
    </lineage>
</organism>
<dbReference type="EMBL" id="QJNU01000989">
    <property type="protein sequence ID" value="RYO81472.1"/>
    <property type="molecule type" value="Genomic_DNA"/>
</dbReference>
<evidence type="ECO:0000256" key="2">
    <source>
        <dbReference type="ARBA" id="ARBA00023002"/>
    </source>
</evidence>
<evidence type="ECO:0000259" key="6">
    <source>
        <dbReference type="Pfam" id="PF16653"/>
    </source>
</evidence>
<evidence type="ECO:0000313" key="8">
    <source>
        <dbReference type="Proteomes" id="UP000293360"/>
    </source>
</evidence>
<dbReference type="Gene3D" id="1.10.1870.10">
    <property type="entry name" value="Domain 3, Saccharopine reductase"/>
    <property type="match status" value="1"/>
</dbReference>
<feature type="region of interest" description="Disordered" evidence="4">
    <location>
        <begin position="346"/>
        <end position="378"/>
    </location>
</feature>
<dbReference type="GO" id="GO:0019878">
    <property type="term" value="P:lysine biosynthetic process via aminoadipic acid"/>
    <property type="evidence" value="ECO:0007669"/>
    <property type="project" value="TreeGrafter"/>
</dbReference>
<keyword evidence="8" id="KW-1185">Reference proteome</keyword>
<reference evidence="7 8" key="1">
    <citation type="submission" date="2018-06" db="EMBL/GenBank/DDBJ databases">
        <title>Complete Genomes of Monosporascus.</title>
        <authorList>
            <person name="Robinson A.J."/>
            <person name="Natvig D.O."/>
        </authorList>
    </citation>
    <scope>NUCLEOTIDE SEQUENCE [LARGE SCALE GENOMIC DNA]</scope>
    <source>
        <strain evidence="7 8">CBS 110550</strain>
    </source>
</reference>
<dbReference type="Gene3D" id="3.40.50.720">
    <property type="entry name" value="NAD(P)-binding Rossmann-like Domain"/>
    <property type="match status" value="1"/>
</dbReference>
<dbReference type="InterPro" id="IPR032095">
    <property type="entry name" value="Sacchrp_dh-like_C"/>
</dbReference>
<dbReference type="PANTHER" id="PTHR11133:SF22">
    <property type="entry name" value="ALPHA-AMINOADIPIC SEMIALDEHYDE SYNTHASE, MITOCHONDRIAL"/>
    <property type="match status" value="1"/>
</dbReference>
<keyword evidence="3" id="KW-0028">Amino-acid biosynthesis</keyword>
<feature type="domain" description="Saccharopine dehydrogenase-like C-terminal" evidence="6">
    <location>
        <begin position="150"/>
        <end position="329"/>
    </location>
</feature>
<keyword evidence="1" id="KW-0521">NADP</keyword>
<comment type="caution">
    <text evidence="7">The sequence shown here is derived from an EMBL/GenBank/DDBJ whole genome shotgun (WGS) entry which is preliminary data.</text>
</comment>
<keyword evidence="3" id="KW-0457">Lysine biosynthesis</keyword>
<accession>A0A4Q4SX75</accession>
<dbReference type="PANTHER" id="PTHR11133">
    <property type="entry name" value="SACCHAROPINE DEHYDROGENASE"/>
    <property type="match status" value="1"/>
</dbReference>
<dbReference type="FunFam" id="3.40.50.720:FF:000072">
    <property type="entry name" value="Saccharopine dehydrogenase [NADP(+), L-glutamate-forming]"/>
    <property type="match status" value="1"/>
</dbReference>
<dbReference type="GO" id="GO:0005737">
    <property type="term" value="C:cytoplasm"/>
    <property type="evidence" value="ECO:0007669"/>
    <property type="project" value="TreeGrafter"/>
</dbReference>
<protein>
    <recommendedName>
        <fullName evidence="9">Saccharopine dehydrogenase NADP binding domain-containing protein</fullName>
    </recommendedName>
</protein>
<gene>
    <name evidence="7" type="ORF">DL764_009762</name>
</gene>
<dbReference type="Pfam" id="PF03435">
    <property type="entry name" value="Sacchrp_dh_NADP"/>
    <property type="match status" value="1"/>
</dbReference>
<sequence length="378" mass="41208">MTNKILVLGSGMVAKPCVDYLLRNPGNELTIASRTLSTAQNVANSSERPSATAIQLDVESPELGCAIAEHDLVISLVPFVYHAEVIRLAIKGKINVVTTSYISPAMKDLHDAAVEAGITVLNEVGVDPGVDHLYAVKAIGEIHEKGGKYNSATFLRDSEEVYIPNKDLMAAATRYHVKDGYSFVAYPNRNSLPFQELYRIPEARTFVRGSLRYEGNPALVKALVDLGWLDATEKPWLKPGITWSQIQQNVAGAASGIATELISKVDKLCSFRSPTEREQVITGLRWMGIFSDDQAPVRGTLLDTISARLHDLCRFEPGERDLVVLQHNTAKEMAILPWPSWLGPPAASPPKWSSTGIPPSPSLASSALYRGHLQSPSD</sequence>
<dbReference type="STRING" id="155417.A0A4Q4SX75"/>
<dbReference type="GO" id="GO:0004753">
    <property type="term" value="F:saccharopine dehydrogenase activity"/>
    <property type="evidence" value="ECO:0007669"/>
    <property type="project" value="TreeGrafter"/>
</dbReference>
<dbReference type="SUPFAM" id="SSF55347">
    <property type="entry name" value="Glyceraldehyde-3-phosphate dehydrogenase-like, C-terminal domain"/>
    <property type="match status" value="1"/>
</dbReference>
<name>A0A4Q4SX75_9PEZI</name>
<evidence type="ECO:0000313" key="7">
    <source>
        <dbReference type="EMBL" id="RYO81472.1"/>
    </source>
</evidence>
<evidence type="ECO:0000256" key="4">
    <source>
        <dbReference type="SAM" id="MobiDB-lite"/>
    </source>
</evidence>